<dbReference type="GeneID" id="75914247"/>
<reference evidence="1" key="1">
    <citation type="submission" date="2021-06" db="EMBL/GenBank/DDBJ databases">
        <authorList>
            <consortium name="DOE Joint Genome Institute"/>
            <person name="Mondo S.J."/>
            <person name="Amses K.R."/>
            <person name="Simmons D.R."/>
            <person name="Longcore J.E."/>
            <person name="Seto K."/>
            <person name="Alves G.H."/>
            <person name="Bonds A.E."/>
            <person name="Quandt C.A."/>
            <person name="Davis W.J."/>
            <person name="Chang Y."/>
            <person name="Letcher P.M."/>
            <person name="Powell M.J."/>
            <person name="Kuo A."/>
            <person name="Labutti K."/>
            <person name="Pangilinan J."/>
            <person name="Andreopoulos W."/>
            <person name="Tritt A."/>
            <person name="Riley R."/>
            <person name="Hundley H."/>
            <person name="Johnson J."/>
            <person name="Lipzen A."/>
            <person name="Barry K."/>
            <person name="Berbee M.L."/>
            <person name="Buchler N.E."/>
            <person name="Grigoriev I.V."/>
            <person name="Spatafora J.W."/>
            <person name="Stajich J.E."/>
            <person name="James T.Y."/>
        </authorList>
    </citation>
    <scope>NUCLEOTIDE SEQUENCE</scope>
    <source>
        <strain evidence="1">AG</strain>
    </source>
</reference>
<reference evidence="1" key="2">
    <citation type="journal article" date="2022" name="Proc. Natl. Acad. Sci. U.S.A.">
        <title>Diploid-dominant life cycles characterize the early evolution of Fungi.</title>
        <authorList>
            <person name="Amses K.R."/>
            <person name="Simmons D.R."/>
            <person name="Longcore J.E."/>
            <person name="Mondo S.J."/>
            <person name="Seto K."/>
            <person name="Jeronimo G.H."/>
            <person name="Bonds A.E."/>
            <person name="Quandt C.A."/>
            <person name="Davis W.J."/>
            <person name="Chang Y."/>
            <person name="Federici B.A."/>
            <person name="Kuo A."/>
            <person name="LaButti K."/>
            <person name="Pangilinan J."/>
            <person name="Andreopoulos W."/>
            <person name="Tritt A."/>
            <person name="Riley R."/>
            <person name="Hundley H."/>
            <person name="Johnson J."/>
            <person name="Lipzen A."/>
            <person name="Barry K."/>
            <person name="Lang B.F."/>
            <person name="Cuomo C.A."/>
            <person name="Buchler N.E."/>
            <person name="Grigoriev I.V."/>
            <person name="Spatafora J.W."/>
            <person name="Stajich J.E."/>
            <person name="James T.Y."/>
        </authorList>
    </citation>
    <scope>NUCLEOTIDE SEQUENCE</scope>
    <source>
        <strain evidence="1">AG</strain>
    </source>
</reference>
<dbReference type="AlphaFoldDB" id="A0AAD5EB88"/>
<dbReference type="RefSeq" id="XP_051444780.1">
    <property type="nucleotide sequence ID" value="XM_051588902.1"/>
</dbReference>
<gene>
    <name evidence="1" type="ORF">K450DRAFT_240292</name>
</gene>
<comment type="caution">
    <text evidence="1">The sequence shown here is derived from an EMBL/GenBank/DDBJ whole genome shotgun (WGS) entry which is preliminary data.</text>
</comment>
<sequence length="363" mass="40215">MLVNLFVLTFITNLFGYVLERVVTILWTFVTAWSSNKTFFVFLESEYEEKVIEFYRLNGLHSLRWITVSLVAFITIAGSTFVSPALQATLNSSESWSQQSLVNLSCTLDQLSFAKQHSYDTIGEEQSFYDNMNRIFSGCDNQPKNFRVKQVETTPITDTFGLIKDNNLTLLFSLTAGIGTLPYGSDPDHPDSSPLASYSGTSGTSLSVIPADFVLVNSNSVLEVTTAATYASFGNFTTTTLEERGYTLSLRNGFFHRLVVSVTTVVNGAGRQPYRLQPCSSVLSGSGNQTNNYIAFADAAQQQRDVFHCNDSTIQIFMDNAGIRTITFITLEADEAVALNNQSRIVPTLPSFNNEVFFQMQTG</sequence>
<dbReference type="EMBL" id="MU620917">
    <property type="protein sequence ID" value="KAI8579776.1"/>
    <property type="molecule type" value="Genomic_DNA"/>
</dbReference>
<evidence type="ECO:0000313" key="2">
    <source>
        <dbReference type="Proteomes" id="UP001206595"/>
    </source>
</evidence>
<proteinExistence type="predicted"/>
<evidence type="ECO:0000313" key="1">
    <source>
        <dbReference type="EMBL" id="KAI8579776.1"/>
    </source>
</evidence>
<organism evidence="1 2">
    <name type="scientific">Umbelopsis ramanniana AG</name>
    <dbReference type="NCBI Taxonomy" id="1314678"/>
    <lineage>
        <taxon>Eukaryota</taxon>
        <taxon>Fungi</taxon>
        <taxon>Fungi incertae sedis</taxon>
        <taxon>Mucoromycota</taxon>
        <taxon>Mucoromycotina</taxon>
        <taxon>Umbelopsidomycetes</taxon>
        <taxon>Umbelopsidales</taxon>
        <taxon>Umbelopsidaceae</taxon>
        <taxon>Umbelopsis</taxon>
    </lineage>
</organism>
<keyword evidence="2" id="KW-1185">Reference proteome</keyword>
<name>A0AAD5EB88_UMBRA</name>
<dbReference type="Proteomes" id="UP001206595">
    <property type="component" value="Unassembled WGS sequence"/>
</dbReference>
<protein>
    <submittedName>
        <fullName evidence="1">Uncharacterized protein</fullName>
    </submittedName>
</protein>
<accession>A0AAD5EB88</accession>